<dbReference type="Proteomes" id="UP001154322">
    <property type="component" value="Unassembled WGS sequence"/>
</dbReference>
<dbReference type="Pfam" id="PF13527">
    <property type="entry name" value="Acetyltransf_9"/>
    <property type="match status" value="1"/>
</dbReference>
<name>A0ABN8U2W8_9BACL</name>
<sequence length="378" mass="42470">MEQIRMLQPLDYEQAVQLSDKVFRNSRQISMEHGFPYLFSPVYAHSYGVFQDDKLIAHMGLLPAKLRIGTARLPVFSLGSVCTEPEARGSGVATELLHRVMRHVDDMGAALLFISGGRSLYRRNRCYSFGRVTAYTFTAEASRDAALPKAEEAANDARLRELSSFDCFAFHDLTLRHTAAFDMSVWDLAGLKDAAAYASCREMKPKLYGLERGGALTAYAYVLKPKPSQTDRQPIVLEYGGADAPQLVRLLQGMPAYERLEVIVPWQDDAMRRELSACPAHVRHNDGTVYVPSMARLIRLLRDWWQSTGSPAARIEADDLGDGQVRLRYPDAEAAVLSEEETIRLLFEPEADIPLPESWPRDLRMTVPLPPLTGLYYI</sequence>
<evidence type="ECO:0000313" key="3">
    <source>
        <dbReference type="Proteomes" id="UP001154322"/>
    </source>
</evidence>
<dbReference type="Gene3D" id="3.40.630.30">
    <property type="match status" value="1"/>
</dbReference>
<evidence type="ECO:0000259" key="1">
    <source>
        <dbReference type="PROSITE" id="PS51186"/>
    </source>
</evidence>
<accession>A0ABN8U2W8</accession>
<reference evidence="2" key="1">
    <citation type="submission" date="2022-06" db="EMBL/GenBank/DDBJ databases">
        <authorList>
            <person name="Dietemann V."/>
            <person name="Ory F."/>
            <person name="Dainat B."/>
            <person name="Oberhansli S."/>
        </authorList>
    </citation>
    <scope>NUCLEOTIDE SEQUENCE</scope>
    <source>
        <strain evidence="2">Ena-SAMPLE-TAB-26-04-2022-14:26:32:270-5432</strain>
    </source>
</reference>
<dbReference type="RefSeq" id="WP_249724623.1">
    <property type="nucleotide sequence ID" value="NZ_AP031286.1"/>
</dbReference>
<dbReference type="InterPro" id="IPR000182">
    <property type="entry name" value="GNAT_dom"/>
</dbReference>
<comment type="caution">
    <text evidence="2">The sequence shown here is derived from an EMBL/GenBank/DDBJ whole genome shotgun (WGS) entry which is preliminary data.</text>
</comment>
<keyword evidence="3" id="KW-1185">Reference proteome</keyword>
<dbReference type="PROSITE" id="PS51186">
    <property type="entry name" value="GNAT"/>
    <property type="match status" value="1"/>
</dbReference>
<protein>
    <submittedName>
        <fullName evidence="2">GNAT family N-acetyltransferase</fullName>
    </submittedName>
</protein>
<dbReference type="SUPFAM" id="SSF55729">
    <property type="entry name" value="Acyl-CoA N-acyltransferases (Nat)"/>
    <property type="match status" value="1"/>
</dbReference>
<dbReference type="InterPro" id="IPR016181">
    <property type="entry name" value="Acyl_CoA_acyltransferase"/>
</dbReference>
<organism evidence="2 3">
    <name type="scientific">Paenibacillus melissococcoides</name>
    <dbReference type="NCBI Taxonomy" id="2912268"/>
    <lineage>
        <taxon>Bacteria</taxon>
        <taxon>Bacillati</taxon>
        <taxon>Bacillota</taxon>
        <taxon>Bacilli</taxon>
        <taxon>Bacillales</taxon>
        <taxon>Paenibacillaceae</taxon>
        <taxon>Paenibacillus</taxon>
    </lineage>
</organism>
<dbReference type="CDD" id="cd04301">
    <property type="entry name" value="NAT_SF"/>
    <property type="match status" value="1"/>
</dbReference>
<dbReference type="EMBL" id="CALYLO010000003">
    <property type="protein sequence ID" value="CAH8245430.1"/>
    <property type="molecule type" value="Genomic_DNA"/>
</dbReference>
<evidence type="ECO:0000313" key="2">
    <source>
        <dbReference type="EMBL" id="CAH8245430.1"/>
    </source>
</evidence>
<gene>
    <name evidence="2" type="ORF">WJ0W_002665</name>
</gene>
<feature type="domain" description="N-acetyltransferase" evidence="1">
    <location>
        <begin position="2"/>
        <end position="154"/>
    </location>
</feature>
<proteinExistence type="predicted"/>